<dbReference type="AlphaFoldDB" id="A0A0L8I986"/>
<organism evidence="2">
    <name type="scientific">Octopus bimaculoides</name>
    <name type="common">California two-spotted octopus</name>
    <dbReference type="NCBI Taxonomy" id="37653"/>
    <lineage>
        <taxon>Eukaryota</taxon>
        <taxon>Metazoa</taxon>
        <taxon>Spiralia</taxon>
        <taxon>Lophotrochozoa</taxon>
        <taxon>Mollusca</taxon>
        <taxon>Cephalopoda</taxon>
        <taxon>Coleoidea</taxon>
        <taxon>Octopodiformes</taxon>
        <taxon>Octopoda</taxon>
        <taxon>Incirrata</taxon>
        <taxon>Octopodidae</taxon>
        <taxon>Octopus</taxon>
    </lineage>
</organism>
<keyword evidence="1" id="KW-0812">Transmembrane</keyword>
<gene>
    <name evidence="2" type="ORF">OCBIM_22027864mg</name>
</gene>
<evidence type="ECO:0000256" key="1">
    <source>
        <dbReference type="SAM" id="Phobius"/>
    </source>
</evidence>
<dbReference type="EMBL" id="KQ416235">
    <property type="protein sequence ID" value="KOF97969.1"/>
    <property type="molecule type" value="Genomic_DNA"/>
</dbReference>
<name>A0A0L8I986_OCTBM</name>
<evidence type="ECO:0000313" key="2">
    <source>
        <dbReference type="EMBL" id="KOF97969.1"/>
    </source>
</evidence>
<sequence>MDFHYYYYNYYNNYHFCYYYYYNYYYYHYYYLFFISFLYVLFYMDAAKKYYHLFRTYLFVCFMHIVGTFSFLPVKYTFCWLFCSKIALEVVEVVVIVFFSNLSSFSLFDFWLVFCFHFKIEIIVLFAKNPCKVIFIFQFLPSPLSPLHVGC</sequence>
<feature type="transmembrane region" description="Helical" evidence="1">
    <location>
        <begin position="56"/>
        <end position="74"/>
    </location>
</feature>
<feature type="transmembrane region" description="Helical" evidence="1">
    <location>
        <begin position="24"/>
        <end position="44"/>
    </location>
</feature>
<proteinExistence type="predicted"/>
<reference evidence="2" key="1">
    <citation type="submission" date="2015-07" db="EMBL/GenBank/DDBJ databases">
        <title>MeaNS - Measles Nucleotide Surveillance Program.</title>
        <authorList>
            <person name="Tran T."/>
            <person name="Druce J."/>
        </authorList>
    </citation>
    <scope>NUCLEOTIDE SEQUENCE</scope>
    <source>
        <strain evidence="2">UCB-OBI-ISO-001</strain>
        <tissue evidence="2">Gonad</tissue>
    </source>
</reference>
<protein>
    <submittedName>
        <fullName evidence="2">Uncharacterized protein</fullName>
    </submittedName>
</protein>
<keyword evidence="1" id="KW-0472">Membrane</keyword>
<accession>A0A0L8I986</accession>
<keyword evidence="1" id="KW-1133">Transmembrane helix</keyword>